<reference evidence="2" key="3">
    <citation type="submission" date="2020-10" db="EMBL/GenBank/DDBJ databases">
        <title>Fervidococcus fontis strain 3639Fd - the first crenarchaeon capable of growth on lipids.</title>
        <authorList>
            <person name="Kochetkova T.V."/>
            <person name="Elcheninov A.G."/>
            <person name="Toschakov S.V."/>
            <person name="Kublanov I.V."/>
        </authorList>
    </citation>
    <scope>NUCLEOTIDE SEQUENCE</scope>
    <source>
        <strain evidence="2">3639Fd</strain>
    </source>
</reference>
<dbReference type="InterPro" id="IPR002746">
    <property type="entry name" value="UPF0216"/>
</dbReference>
<dbReference type="RefSeq" id="WP_014558356.1">
    <property type="nucleotide sequence ID" value="NZ_DSFH01000039.1"/>
</dbReference>
<protein>
    <submittedName>
        <fullName evidence="3">DUF61 domain-containing protein</fullName>
    </submittedName>
    <submittedName>
        <fullName evidence="1">DUF61 family protein</fullName>
    </submittedName>
</protein>
<evidence type="ECO:0000313" key="1">
    <source>
        <dbReference type="EMBL" id="HEW63900.1"/>
    </source>
</evidence>
<reference evidence="1" key="2">
    <citation type="journal article" date="2020" name="mSystems">
        <title>Genome- and Community-Level Interaction Insights into Carbon Utilization and Element Cycling Functions of Hydrothermarchaeota in Hydrothermal Sediment.</title>
        <authorList>
            <person name="Zhou Z."/>
            <person name="Liu Y."/>
            <person name="Xu W."/>
            <person name="Pan J."/>
            <person name="Luo Z.H."/>
            <person name="Li M."/>
        </authorList>
    </citation>
    <scope>NUCLEOTIDE SEQUENCE [LARGE SCALE GENOMIC DNA]</scope>
    <source>
        <strain evidence="1">SpSt-1261</strain>
    </source>
</reference>
<dbReference type="EMBL" id="DSFH01000039">
    <property type="protein sequence ID" value="HEW63900.1"/>
    <property type="molecule type" value="Genomic_DNA"/>
</dbReference>
<evidence type="ECO:0000313" key="3">
    <source>
        <dbReference type="EMBL" id="PMB75921.1"/>
    </source>
</evidence>
<accession>A0A2J6N3K8</accession>
<dbReference type="Proteomes" id="UP000886076">
    <property type="component" value="Unassembled WGS sequence"/>
</dbReference>
<name>A0A2J6N3K8_9CREN</name>
<dbReference type="GeneID" id="12450321"/>
<dbReference type="Proteomes" id="UP000652307">
    <property type="component" value="Unassembled WGS sequence"/>
</dbReference>
<dbReference type="AlphaFoldDB" id="A0A2J6N3K8"/>
<dbReference type="EMBL" id="JADEZV010000001">
    <property type="protein sequence ID" value="MBE9390587.1"/>
    <property type="molecule type" value="Genomic_DNA"/>
</dbReference>
<proteinExistence type="predicted"/>
<evidence type="ECO:0000313" key="2">
    <source>
        <dbReference type="EMBL" id="MBE9390587.1"/>
    </source>
</evidence>
<reference evidence="3 4" key="1">
    <citation type="submission" date="2018-01" db="EMBL/GenBank/DDBJ databases">
        <title>Metagenomic assembled genomes from two thermal pools in the Uzon Caldera, Kamchatka, Russia.</title>
        <authorList>
            <person name="Wilkins L."/>
            <person name="Ettinger C."/>
        </authorList>
    </citation>
    <scope>NUCLEOTIDE SEQUENCE [LARGE SCALE GENOMIC DNA]</scope>
    <source>
        <strain evidence="3">ZAV-06</strain>
    </source>
</reference>
<gene>
    <name evidence="3" type="ORF">C0188_01125</name>
    <name evidence="1" type="ORF">ENO39_02430</name>
    <name evidence="2" type="ORF">IOK49_00590</name>
</gene>
<evidence type="ECO:0000313" key="4">
    <source>
        <dbReference type="Proteomes" id="UP000237153"/>
    </source>
</evidence>
<comment type="caution">
    <text evidence="3">The sequence shown here is derived from an EMBL/GenBank/DDBJ whole genome shotgun (WGS) entry which is preliminary data.</text>
</comment>
<dbReference type="Proteomes" id="UP000237153">
    <property type="component" value="Unassembled WGS sequence"/>
</dbReference>
<dbReference type="EMBL" id="PNIM01000004">
    <property type="protein sequence ID" value="PMB75921.1"/>
    <property type="molecule type" value="Genomic_DNA"/>
</dbReference>
<sequence>MSQENNIAETLRKKVILDLSAINDPVEEYVRLNEVGNEDVLLKTKSKSFFILKKDDIAKLKENLPSYFHEMLALPIEINILVTPNNKIYMLNEDLWQRRAVRYILNKKLEYEPKKYITNDELNTLISLMPSVFKLKIKVEW</sequence>
<dbReference type="Pfam" id="PF01886">
    <property type="entry name" value="DUF61"/>
    <property type="match status" value="1"/>
</dbReference>
<organism evidence="3 4">
    <name type="scientific">Fervidicoccus fontis</name>
    <dbReference type="NCBI Taxonomy" id="683846"/>
    <lineage>
        <taxon>Archaea</taxon>
        <taxon>Thermoproteota</taxon>
        <taxon>Thermoprotei</taxon>
        <taxon>Fervidicoccales</taxon>
        <taxon>Fervidicoccaceae</taxon>
        <taxon>Fervidicoccus</taxon>
    </lineage>
</organism>